<dbReference type="Proteomes" id="UP000011668">
    <property type="component" value="Unassembled WGS sequence"/>
</dbReference>
<feature type="region of interest" description="Disordered" evidence="1">
    <location>
        <begin position="85"/>
        <end position="108"/>
    </location>
</feature>
<reference evidence="2 3" key="1">
    <citation type="journal article" date="2013" name="Nat. Commun.">
        <title>The evolution and pathogenic mechanisms of the rice sheath blight pathogen.</title>
        <authorList>
            <person name="Zheng A."/>
            <person name="Lin R."/>
            <person name="Xu L."/>
            <person name="Qin P."/>
            <person name="Tang C."/>
            <person name="Ai P."/>
            <person name="Zhang D."/>
            <person name="Liu Y."/>
            <person name="Sun Z."/>
            <person name="Feng H."/>
            <person name="Wang Y."/>
            <person name="Chen Y."/>
            <person name="Liang X."/>
            <person name="Fu R."/>
            <person name="Li Q."/>
            <person name="Zhang J."/>
            <person name="Yu X."/>
            <person name="Xie Z."/>
            <person name="Ding L."/>
            <person name="Guan P."/>
            <person name="Tang J."/>
            <person name="Liang Y."/>
            <person name="Wang S."/>
            <person name="Deng Q."/>
            <person name="Li S."/>
            <person name="Zhu J."/>
            <person name="Wang L."/>
            <person name="Liu H."/>
            <person name="Li P."/>
        </authorList>
    </citation>
    <scope>NUCLEOTIDE SEQUENCE [LARGE SCALE GENOMIC DNA]</scope>
    <source>
        <strain evidence="3">AG-1 IA</strain>
    </source>
</reference>
<keyword evidence="3" id="KW-1185">Reference proteome</keyword>
<dbReference type="OrthoDB" id="3264487at2759"/>
<gene>
    <name evidence="2" type="ORF">AG1IA_07924</name>
</gene>
<name>L8WJD4_THACA</name>
<evidence type="ECO:0000313" key="3">
    <source>
        <dbReference type="Proteomes" id="UP000011668"/>
    </source>
</evidence>
<feature type="region of interest" description="Disordered" evidence="1">
    <location>
        <begin position="137"/>
        <end position="162"/>
    </location>
</feature>
<sequence>MHRTLALPTHSFYSHPIPSQPPAFVTSEDIWGPWQRENLFITRPPWMQKRSGVPCPGLICSMPRSLFRSCLLASCFSSVWVATRGEKDDGDEESALESPEPRPSTSELCRYEHGANTAAEMIKPDLAVPIPAHVRMSPPLDVAHSTSSYSADHNDGPPRYER</sequence>
<dbReference type="AlphaFoldDB" id="L8WJD4"/>
<dbReference type="HOGENOM" id="CLU_1636560_0_0_1"/>
<accession>L8WJD4</accession>
<protein>
    <submittedName>
        <fullName evidence="2">Uncharacterized protein</fullName>
    </submittedName>
</protein>
<evidence type="ECO:0000256" key="1">
    <source>
        <dbReference type="SAM" id="MobiDB-lite"/>
    </source>
</evidence>
<organism evidence="2 3">
    <name type="scientific">Thanatephorus cucumeris (strain AG1-IA)</name>
    <name type="common">Rice sheath blight fungus</name>
    <name type="synonym">Rhizoctonia solani</name>
    <dbReference type="NCBI Taxonomy" id="983506"/>
    <lineage>
        <taxon>Eukaryota</taxon>
        <taxon>Fungi</taxon>
        <taxon>Dikarya</taxon>
        <taxon>Basidiomycota</taxon>
        <taxon>Agaricomycotina</taxon>
        <taxon>Agaricomycetes</taxon>
        <taxon>Cantharellales</taxon>
        <taxon>Ceratobasidiaceae</taxon>
        <taxon>Rhizoctonia</taxon>
        <taxon>Rhizoctonia solani AG-1</taxon>
    </lineage>
</organism>
<evidence type="ECO:0000313" key="2">
    <source>
        <dbReference type="EMBL" id="ELU38045.1"/>
    </source>
</evidence>
<proteinExistence type="predicted"/>
<feature type="compositionally biased region" description="Basic and acidic residues" evidence="1">
    <location>
        <begin position="152"/>
        <end position="162"/>
    </location>
</feature>
<comment type="caution">
    <text evidence="2">The sequence shown here is derived from an EMBL/GenBank/DDBJ whole genome shotgun (WGS) entry which is preliminary data.</text>
</comment>
<dbReference type="EMBL" id="AFRT01002288">
    <property type="protein sequence ID" value="ELU38045.1"/>
    <property type="molecule type" value="Genomic_DNA"/>
</dbReference>